<protein>
    <recommendedName>
        <fullName evidence="4">phospholipase D</fullName>
        <ecNumber evidence="4">3.1.4.4</ecNumber>
    </recommendedName>
</protein>
<dbReference type="PANTHER" id="PTHR18896:SF60">
    <property type="entry name" value="PHOSPHOLIPASE D"/>
    <property type="match status" value="1"/>
</dbReference>
<dbReference type="SUPFAM" id="SSF56024">
    <property type="entry name" value="Phospholipase D/nuclease"/>
    <property type="match status" value="2"/>
</dbReference>
<reference evidence="13 14" key="1">
    <citation type="journal article" date="2018" name="Sci. Rep.">
        <title>Raphidocelis subcapitata (=Pseudokirchneriella subcapitata) provides an insight into genome evolution and environmental adaptations in the Sphaeropleales.</title>
        <authorList>
            <person name="Suzuki S."/>
            <person name="Yamaguchi H."/>
            <person name="Nakajima N."/>
            <person name="Kawachi M."/>
        </authorList>
    </citation>
    <scope>NUCLEOTIDE SEQUENCE [LARGE SCALE GENOMIC DNA]</scope>
    <source>
        <strain evidence="13 14">NIES-35</strain>
    </source>
</reference>
<evidence type="ECO:0000313" key="14">
    <source>
        <dbReference type="Proteomes" id="UP000247498"/>
    </source>
</evidence>
<dbReference type="InterPro" id="IPR015679">
    <property type="entry name" value="PLipase_D_fam"/>
</dbReference>
<dbReference type="PROSITE" id="PS50004">
    <property type="entry name" value="C2"/>
    <property type="match status" value="1"/>
</dbReference>
<comment type="cofactor">
    <cofactor evidence="2">
        <name>Ca(2+)</name>
        <dbReference type="ChEBI" id="CHEBI:29108"/>
    </cofactor>
</comment>
<evidence type="ECO:0000313" key="13">
    <source>
        <dbReference type="EMBL" id="GBF94843.1"/>
    </source>
</evidence>
<comment type="catalytic activity">
    <reaction evidence="1">
        <text>a 1,2-diacyl-sn-glycero-3-phosphocholine + H2O = a 1,2-diacyl-sn-glycero-3-phosphate + choline + H(+)</text>
        <dbReference type="Rhea" id="RHEA:14445"/>
        <dbReference type="ChEBI" id="CHEBI:15354"/>
        <dbReference type="ChEBI" id="CHEBI:15377"/>
        <dbReference type="ChEBI" id="CHEBI:15378"/>
        <dbReference type="ChEBI" id="CHEBI:57643"/>
        <dbReference type="ChEBI" id="CHEBI:58608"/>
        <dbReference type="EC" id="3.1.4.4"/>
    </reaction>
</comment>
<dbReference type="Proteomes" id="UP000247498">
    <property type="component" value="Unassembled WGS sequence"/>
</dbReference>
<evidence type="ECO:0000256" key="3">
    <source>
        <dbReference type="ARBA" id="ARBA00010683"/>
    </source>
</evidence>
<keyword evidence="5" id="KW-0479">Metal-binding</keyword>
<keyword evidence="9" id="KW-0442">Lipid degradation</keyword>
<dbReference type="AlphaFoldDB" id="A0A2V0PAB2"/>
<evidence type="ECO:0000259" key="11">
    <source>
        <dbReference type="PROSITE" id="PS50004"/>
    </source>
</evidence>
<dbReference type="InterPro" id="IPR001736">
    <property type="entry name" value="PLipase_D/transphosphatidylase"/>
</dbReference>
<dbReference type="EC" id="3.1.4.4" evidence="4"/>
<accession>A0A2V0PAB2</accession>
<evidence type="ECO:0000256" key="10">
    <source>
        <dbReference type="ARBA" id="ARBA00023098"/>
    </source>
</evidence>
<dbReference type="InterPro" id="IPR024632">
    <property type="entry name" value="PLipase_D_C"/>
</dbReference>
<sequence length="897" mass="97979">MVLLHGVLNVYVERADHLPRTMRTQFSSLFKRWVCCGLGPALYGSLDPYAVLELQGTRRLRTSVTSGETSPEWRERFEVFVADEASKLRMVVKDADLVGAEFLGQAFVDASELLDEARHTYSLDLVDQQGNAVGMRLPGSKTFHPARIHFSIRYSSVETQQAELALHPNLLRDEVPRVYFPMRAGNRVTLYHDAHQNPGPVRDILLGNGSPFCESSCWDDVYHALTSARRFILITGWSVWVHTLLKRGPACAEAVPPLGQLLLKKAGEGVKVLMLVWDDASNNLGLHPGLMATHDNETFQFFKGTAVKCVLCPRQGGSEDSIVQSFTRNSFTHHQKTIIVDAPPPARPPPNAHPHVARKRHVVSFVGGLDLCDGRYDTCEHPLFGTDGPGGPHEGDHHQPNVEGWVAERGGPREPWHDIHARIEGPAAYDVMVNFIERWSKQAGARNQRHALKIEDFGDVHFPRPLLEYLSMRTAVLGRIVSGMHASGASLRAMANPFAVRMAVIKAHDPGFVMSDPASPDSWGVQVFRSIDSDSARGFGGNQEGTYEAGLGILKGKVVDRSIQAAYVQAIRRAKRYIYIENQYFLGSSHLWDGDKDAAAVHLVPAELALKLEAKIRAREPFRVYVVLPLWPEGVPTSGSVQDILAFQARTMAMMYRRVAAAIRDSGVEAYPTDYLQFFCLGRRQPAGCYTSLGCCEGAPAAEARAAAEGGGGGGGGRRREPAQESAKQAACCASRRFMIYVHSKLMIVDDEYAIIGSANINQRSMDGSRDTEIAVGLLQAGYTLDGDGSGPLPRGQVAGFRQALLKEHIGSVLREAEDPSDLACARRLRAIGDANWVAWSRDDDCAPMPSGHLMTYPVAVAPSGAVGPLPGAETFPDLGGRVLGQRGGTLPVVLTT</sequence>
<dbReference type="PANTHER" id="PTHR18896">
    <property type="entry name" value="PHOSPHOLIPASE D"/>
    <property type="match status" value="1"/>
</dbReference>
<evidence type="ECO:0000256" key="8">
    <source>
        <dbReference type="ARBA" id="ARBA00022837"/>
    </source>
</evidence>
<dbReference type="Pfam" id="PF12357">
    <property type="entry name" value="PLD_C"/>
    <property type="match status" value="1"/>
</dbReference>
<proteinExistence type="inferred from homology"/>
<dbReference type="InterPro" id="IPR000008">
    <property type="entry name" value="C2_dom"/>
</dbReference>
<dbReference type="Pfam" id="PF00614">
    <property type="entry name" value="PLDc"/>
    <property type="match status" value="1"/>
</dbReference>
<dbReference type="SUPFAM" id="SSF49562">
    <property type="entry name" value="C2 domain (Calcium/lipid-binding domain, CaLB)"/>
    <property type="match status" value="1"/>
</dbReference>
<dbReference type="InterPro" id="IPR035892">
    <property type="entry name" value="C2_domain_sf"/>
</dbReference>
<name>A0A2V0PAB2_9CHLO</name>
<dbReference type="Pfam" id="PF00168">
    <property type="entry name" value="C2"/>
    <property type="match status" value="1"/>
</dbReference>
<gene>
    <name evidence="13" type="ORF">Rsub_08015</name>
</gene>
<dbReference type="OrthoDB" id="14911at2759"/>
<dbReference type="Gene3D" id="2.60.40.150">
    <property type="entry name" value="C2 domain"/>
    <property type="match status" value="1"/>
</dbReference>
<feature type="domain" description="C2" evidence="11">
    <location>
        <begin position="1"/>
        <end position="123"/>
    </location>
</feature>
<evidence type="ECO:0000256" key="7">
    <source>
        <dbReference type="ARBA" id="ARBA00022801"/>
    </source>
</evidence>
<organism evidence="13 14">
    <name type="scientific">Raphidocelis subcapitata</name>
    <dbReference type="NCBI Taxonomy" id="307507"/>
    <lineage>
        <taxon>Eukaryota</taxon>
        <taxon>Viridiplantae</taxon>
        <taxon>Chlorophyta</taxon>
        <taxon>core chlorophytes</taxon>
        <taxon>Chlorophyceae</taxon>
        <taxon>CS clade</taxon>
        <taxon>Sphaeropleales</taxon>
        <taxon>Selenastraceae</taxon>
        <taxon>Raphidocelis</taxon>
    </lineage>
</organism>
<keyword evidence="6" id="KW-0677">Repeat</keyword>
<evidence type="ECO:0000259" key="12">
    <source>
        <dbReference type="PROSITE" id="PS50035"/>
    </source>
</evidence>
<dbReference type="SMART" id="SM00239">
    <property type="entry name" value="C2"/>
    <property type="match status" value="1"/>
</dbReference>
<keyword evidence="7" id="KW-0378">Hydrolase</keyword>
<evidence type="ECO:0000256" key="9">
    <source>
        <dbReference type="ARBA" id="ARBA00022963"/>
    </source>
</evidence>
<dbReference type="GO" id="GO:0046872">
    <property type="term" value="F:metal ion binding"/>
    <property type="evidence" value="ECO:0007669"/>
    <property type="project" value="UniProtKB-KW"/>
</dbReference>
<dbReference type="PROSITE" id="PS50035">
    <property type="entry name" value="PLD"/>
    <property type="match status" value="1"/>
</dbReference>
<comment type="similarity">
    <text evidence="3">Belongs to the phospholipase D family. C2-PLD subfamily.</text>
</comment>
<dbReference type="EMBL" id="BDRX01000056">
    <property type="protein sequence ID" value="GBF94843.1"/>
    <property type="molecule type" value="Genomic_DNA"/>
</dbReference>
<evidence type="ECO:0000256" key="4">
    <source>
        <dbReference type="ARBA" id="ARBA00012027"/>
    </source>
</evidence>
<evidence type="ECO:0000256" key="1">
    <source>
        <dbReference type="ARBA" id="ARBA00000798"/>
    </source>
</evidence>
<keyword evidence="14" id="KW-1185">Reference proteome</keyword>
<dbReference type="InParanoid" id="A0A2V0PAB2"/>
<feature type="domain" description="PLD phosphodiesterase" evidence="12">
    <location>
        <begin position="738"/>
        <end position="765"/>
    </location>
</feature>
<keyword evidence="8" id="KW-0106">Calcium</keyword>
<dbReference type="Gene3D" id="3.30.870.10">
    <property type="entry name" value="Endonuclease Chain A"/>
    <property type="match status" value="2"/>
</dbReference>
<dbReference type="STRING" id="307507.A0A2V0PAB2"/>
<dbReference type="SMART" id="SM00155">
    <property type="entry name" value="PLDc"/>
    <property type="match status" value="2"/>
</dbReference>
<dbReference type="GO" id="GO:0005886">
    <property type="term" value="C:plasma membrane"/>
    <property type="evidence" value="ECO:0007669"/>
    <property type="project" value="TreeGrafter"/>
</dbReference>
<comment type="caution">
    <text evidence="13">The sequence shown here is derived from an EMBL/GenBank/DDBJ whole genome shotgun (WGS) entry which is preliminary data.</text>
</comment>
<dbReference type="GO" id="GO:0009395">
    <property type="term" value="P:phospholipid catabolic process"/>
    <property type="evidence" value="ECO:0007669"/>
    <property type="project" value="TreeGrafter"/>
</dbReference>
<dbReference type="FunCoup" id="A0A2V0PAB2">
    <property type="interactions" value="993"/>
</dbReference>
<keyword evidence="10" id="KW-0443">Lipid metabolism</keyword>
<evidence type="ECO:0000256" key="2">
    <source>
        <dbReference type="ARBA" id="ARBA00001913"/>
    </source>
</evidence>
<evidence type="ECO:0000256" key="6">
    <source>
        <dbReference type="ARBA" id="ARBA00022737"/>
    </source>
</evidence>
<evidence type="ECO:0000256" key="5">
    <source>
        <dbReference type="ARBA" id="ARBA00022723"/>
    </source>
</evidence>
<dbReference type="GO" id="GO:0004630">
    <property type="term" value="F:phospholipase D activity"/>
    <property type="evidence" value="ECO:0007669"/>
    <property type="project" value="UniProtKB-EC"/>
</dbReference>